<organism evidence="1 2">
    <name type="scientific">Caldifermentibacillus hisashii</name>
    <dbReference type="NCBI Taxonomy" id="996558"/>
    <lineage>
        <taxon>Bacteria</taxon>
        <taxon>Bacillati</taxon>
        <taxon>Bacillota</taxon>
        <taxon>Bacilli</taxon>
        <taxon>Bacillales</taxon>
        <taxon>Bacillaceae</taxon>
        <taxon>Caldifermentibacillus</taxon>
    </lineage>
</organism>
<proteinExistence type="predicted"/>
<sequence length="50" mass="5924">MLVFGDEALSRRRFWLRNACFWRRDPYSSPLLGEKVSFLTTRLDLVTVFG</sequence>
<evidence type="ECO:0000313" key="2">
    <source>
        <dbReference type="Proteomes" id="UP001459714"/>
    </source>
</evidence>
<accession>A0ABU9JT90</accession>
<gene>
    <name evidence="1" type="ORF">NST17_02205</name>
</gene>
<evidence type="ECO:0000313" key="1">
    <source>
        <dbReference type="EMBL" id="MEL3956038.1"/>
    </source>
</evidence>
<keyword evidence="2" id="KW-1185">Reference proteome</keyword>
<reference evidence="1 2" key="1">
    <citation type="submission" date="2024-03" db="EMBL/GenBank/DDBJ databases">
        <title>Bacilli Hybrid Assemblies.</title>
        <authorList>
            <person name="Kovac J."/>
        </authorList>
    </citation>
    <scope>NUCLEOTIDE SEQUENCE [LARGE SCALE GENOMIC DNA]</scope>
    <source>
        <strain evidence="1 2">FSL M8-0022</strain>
    </source>
</reference>
<protein>
    <submittedName>
        <fullName evidence="1">Uncharacterized protein</fullName>
    </submittedName>
</protein>
<dbReference type="Proteomes" id="UP001459714">
    <property type="component" value="Unassembled WGS sequence"/>
</dbReference>
<comment type="caution">
    <text evidence="1">The sequence shown here is derived from an EMBL/GenBank/DDBJ whole genome shotgun (WGS) entry which is preliminary data.</text>
</comment>
<dbReference type="RefSeq" id="WP_342019592.1">
    <property type="nucleotide sequence ID" value="NZ_JBBYAK010000001.1"/>
</dbReference>
<dbReference type="EMBL" id="JBBYAK010000001">
    <property type="protein sequence ID" value="MEL3956038.1"/>
    <property type="molecule type" value="Genomic_DNA"/>
</dbReference>
<name>A0ABU9JT90_9BACI</name>